<accession>A0A6A6CFP1</accession>
<dbReference type="InterPro" id="IPR056632">
    <property type="entry name" value="DUF7730"/>
</dbReference>
<evidence type="ECO:0000313" key="4">
    <source>
        <dbReference type="Proteomes" id="UP000799537"/>
    </source>
</evidence>
<gene>
    <name evidence="3" type="ORF">M409DRAFT_55960</name>
</gene>
<evidence type="ECO:0000256" key="1">
    <source>
        <dbReference type="SAM" id="MobiDB-lite"/>
    </source>
</evidence>
<name>A0A6A6CFP1_ZASCE</name>
<protein>
    <recommendedName>
        <fullName evidence="2">DUF7730 domain-containing protein</fullName>
    </recommendedName>
</protein>
<dbReference type="Proteomes" id="UP000799537">
    <property type="component" value="Unassembled WGS sequence"/>
</dbReference>
<dbReference type="RefSeq" id="XP_033665949.1">
    <property type="nucleotide sequence ID" value="XM_033813145.1"/>
</dbReference>
<organism evidence="3 4">
    <name type="scientific">Zasmidium cellare ATCC 36951</name>
    <dbReference type="NCBI Taxonomy" id="1080233"/>
    <lineage>
        <taxon>Eukaryota</taxon>
        <taxon>Fungi</taxon>
        <taxon>Dikarya</taxon>
        <taxon>Ascomycota</taxon>
        <taxon>Pezizomycotina</taxon>
        <taxon>Dothideomycetes</taxon>
        <taxon>Dothideomycetidae</taxon>
        <taxon>Mycosphaerellales</taxon>
        <taxon>Mycosphaerellaceae</taxon>
        <taxon>Zasmidium</taxon>
    </lineage>
</organism>
<dbReference type="GeneID" id="54566417"/>
<dbReference type="OrthoDB" id="3635808at2759"/>
<reference evidence="3" key="1">
    <citation type="journal article" date="2020" name="Stud. Mycol.">
        <title>101 Dothideomycetes genomes: a test case for predicting lifestyles and emergence of pathogens.</title>
        <authorList>
            <person name="Haridas S."/>
            <person name="Albert R."/>
            <person name="Binder M."/>
            <person name="Bloem J."/>
            <person name="Labutti K."/>
            <person name="Salamov A."/>
            <person name="Andreopoulos B."/>
            <person name="Baker S."/>
            <person name="Barry K."/>
            <person name="Bills G."/>
            <person name="Bluhm B."/>
            <person name="Cannon C."/>
            <person name="Castanera R."/>
            <person name="Culley D."/>
            <person name="Daum C."/>
            <person name="Ezra D."/>
            <person name="Gonzalez J."/>
            <person name="Henrissat B."/>
            <person name="Kuo A."/>
            <person name="Liang C."/>
            <person name="Lipzen A."/>
            <person name="Lutzoni F."/>
            <person name="Magnuson J."/>
            <person name="Mondo S."/>
            <person name="Nolan M."/>
            <person name="Ohm R."/>
            <person name="Pangilinan J."/>
            <person name="Park H.-J."/>
            <person name="Ramirez L."/>
            <person name="Alfaro M."/>
            <person name="Sun H."/>
            <person name="Tritt A."/>
            <person name="Yoshinaga Y."/>
            <person name="Zwiers L.-H."/>
            <person name="Turgeon B."/>
            <person name="Goodwin S."/>
            <person name="Spatafora J."/>
            <person name="Crous P."/>
            <person name="Grigoriev I."/>
        </authorList>
    </citation>
    <scope>NUCLEOTIDE SEQUENCE</scope>
    <source>
        <strain evidence="3">ATCC 36951</strain>
    </source>
</reference>
<feature type="domain" description="DUF7730" evidence="2">
    <location>
        <begin position="36"/>
        <end position="155"/>
    </location>
</feature>
<dbReference type="EMBL" id="ML993601">
    <property type="protein sequence ID" value="KAF2165060.1"/>
    <property type="molecule type" value="Genomic_DNA"/>
</dbReference>
<dbReference type="AlphaFoldDB" id="A0A6A6CFP1"/>
<dbReference type="Pfam" id="PF24864">
    <property type="entry name" value="DUF7730"/>
    <property type="match status" value="1"/>
</dbReference>
<evidence type="ECO:0000259" key="2">
    <source>
        <dbReference type="Pfam" id="PF24864"/>
    </source>
</evidence>
<feature type="region of interest" description="Disordered" evidence="1">
    <location>
        <begin position="1"/>
        <end position="30"/>
    </location>
</feature>
<proteinExistence type="predicted"/>
<dbReference type="PANTHER" id="PTHR38790">
    <property type="entry name" value="2EXR DOMAIN-CONTAINING PROTEIN-RELATED"/>
    <property type="match status" value="1"/>
</dbReference>
<keyword evidence="4" id="KW-1185">Reference proteome</keyword>
<sequence>MSASSTMQVKMGGRVISPSNTTPPRHPASVFKPGAKATFFDLPVETRLQIYGYILEEHSPIALTIIRRHGAPREVARRANQRDKHHRGLIWNREDRIWVAAPPTYTALIFVNRQVYTEATEILYGNNAFQFSSTTALKDFLEHLGQRARHLRYISIDAGGYVFSSIRAALGYLQQAKGLKKLEFAHKDFCTTSNASKPITTPIRLILDCTGLLKTLHAVYKSRKLSGSVLNLVSIAGNTPCRVCSPKYFTDPRGYDRYGSQGDCNCVCADADKIHESLCASIRSRIAKVLRISEDKGDQGK</sequence>
<evidence type="ECO:0000313" key="3">
    <source>
        <dbReference type="EMBL" id="KAF2165060.1"/>
    </source>
</evidence>
<dbReference type="PANTHER" id="PTHR38790:SF4">
    <property type="entry name" value="2EXR DOMAIN-CONTAINING PROTEIN"/>
    <property type="match status" value="1"/>
</dbReference>